<dbReference type="KEGG" id="amus:LMH87_012268"/>
<feature type="signal peptide" evidence="2">
    <location>
        <begin position="1"/>
        <end position="19"/>
    </location>
</feature>
<evidence type="ECO:0000313" key="3">
    <source>
        <dbReference type="EMBL" id="KAJ4151578.1"/>
    </source>
</evidence>
<evidence type="ECO:0000256" key="2">
    <source>
        <dbReference type="SAM" id="SignalP"/>
    </source>
</evidence>
<dbReference type="EMBL" id="JAJHUN010000009">
    <property type="protein sequence ID" value="KAJ4151578.1"/>
    <property type="molecule type" value="Genomic_DNA"/>
</dbReference>
<dbReference type="AlphaFoldDB" id="A0A9W8UJA0"/>
<evidence type="ECO:0000256" key="1">
    <source>
        <dbReference type="SAM" id="MobiDB-lite"/>
    </source>
</evidence>
<keyword evidence="4" id="KW-1185">Reference proteome</keyword>
<name>A0A9W8UJA0_AKAMU</name>
<keyword evidence="2" id="KW-0732">Signal</keyword>
<gene>
    <name evidence="3" type="ORF">LMH87_012268</name>
</gene>
<feature type="chain" id="PRO_5040990123" evidence="2">
    <location>
        <begin position="20"/>
        <end position="80"/>
    </location>
</feature>
<reference evidence="3" key="1">
    <citation type="journal article" date="2023" name="Access Microbiol">
        <title>De-novo genome assembly for Akanthomyces muscarius, a biocontrol agent of insect agricultural pests.</title>
        <authorList>
            <person name="Erdos Z."/>
            <person name="Studholme D.J."/>
            <person name="Raymond B."/>
            <person name="Sharma M."/>
        </authorList>
    </citation>
    <scope>NUCLEOTIDE SEQUENCE</scope>
    <source>
        <strain evidence="3">Ve6</strain>
    </source>
</reference>
<dbReference type="GeneID" id="80899427"/>
<sequence length="80" mass="8458">MRFFTSFLVAVSFFVGTLSAPVANDGSGFQDLLSTRNNVNEPLTAPGGNAQARHGAPVAESPHGGDKIGLAKRLHDIDFF</sequence>
<organism evidence="3 4">
    <name type="scientific">Akanthomyces muscarius</name>
    <name type="common">Entomopathogenic fungus</name>
    <name type="synonym">Lecanicillium muscarium</name>
    <dbReference type="NCBI Taxonomy" id="2231603"/>
    <lineage>
        <taxon>Eukaryota</taxon>
        <taxon>Fungi</taxon>
        <taxon>Dikarya</taxon>
        <taxon>Ascomycota</taxon>
        <taxon>Pezizomycotina</taxon>
        <taxon>Sordariomycetes</taxon>
        <taxon>Hypocreomycetidae</taxon>
        <taxon>Hypocreales</taxon>
        <taxon>Cordycipitaceae</taxon>
        <taxon>Akanthomyces</taxon>
    </lineage>
</organism>
<protein>
    <submittedName>
        <fullName evidence="3">Uncharacterized protein</fullName>
    </submittedName>
</protein>
<proteinExistence type="predicted"/>
<feature type="region of interest" description="Disordered" evidence="1">
    <location>
        <begin position="43"/>
        <end position="65"/>
    </location>
</feature>
<comment type="caution">
    <text evidence="3">The sequence shown here is derived from an EMBL/GenBank/DDBJ whole genome shotgun (WGS) entry which is preliminary data.</text>
</comment>
<dbReference type="Proteomes" id="UP001144673">
    <property type="component" value="Chromosome 4"/>
</dbReference>
<dbReference type="RefSeq" id="XP_056053292.1">
    <property type="nucleotide sequence ID" value="XM_056201550.1"/>
</dbReference>
<evidence type="ECO:0000313" key="4">
    <source>
        <dbReference type="Proteomes" id="UP001144673"/>
    </source>
</evidence>
<accession>A0A9W8UJA0</accession>